<dbReference type="GO" id="GO:0005524">
    <property type="term" value="F:ATP binding"/>
    <property type="evidence" value="ECO:0007669"/>
    <property type="project" value="InterPro"/>
</dbReference>
<dbReference type="PANTHER" id="PTHR44329:SF214">
    <property type="entry name" value="PROTEIN KINASE DOMAIN-CONTAINING PROTEIN"/>
    <property type="match status" value="1"/>
</dbReference>
<feature type="region of interest" description="Disordered" evidence="1">
    <location>
        <begin position="146"/>
        <end position="178"/>
    </location>
</feature>
<feature type="compositionally biased region" description="Low complexity" evidence="1">
    <location>
        <begin position="667"/>
        <end position="689"/>
    </location>
</feature>
<dbReference type="EMBL" id="JAEHOE010000030">
    <property type="protein sequence ID" value="KAG2494544.1"/>
    <property type="molecule type" value="Genomic_DNA"/>
</dbReference>
<keyword evidence="4" id="KW-1185">Reference proteome</keyword>
<reference evidence="3" key="1">
    <citation type="journal article" date="2020" name="bioRxiv">
        <title>Comparative genomics of Chlamydomonas.</title>
        <authorList>
            <person name="Craig R.J."/>
            <person name="Hasan A.R."/>
            <person name="Ness R.W."/>
            <person name="Keightley P.D."/>
        </authorList>
    </citation>
    <scope>NUCLEOTIDE SEQUENCE</scope>
    <source>
        <strain evidence="3">CCAP 11/70</strain>
    </source>
</reference>
<evidence type="ECO:0000256" key="1">
    <source>
        <dbReference type="SAM" id="MobiDB-lite"/>
    </source>
</evidence>
<dbReference type="OrthoDB" id="546600at2759"/>
<dbReference type="Pfam" id="PF00069">
    <property type="entry name" value="Pkinase"/>
    <property type="match status" value="1"/>
</dbReference>
<protein>
    <recommendedName>
        <fullName evidence="2">Protein kinase domain-containing protein</fullName>
    </recommendedName>
</protein>
<dbReference type="PROSITE" id="PS50011">
    <property type="entry name" value="PROTEIN_KINASE_DOM"/>
    <property type="match status" value="1"/>
</dbReference>
<feature type="compositionally biased region" description="Pro residues" evidence="1">
    <location>
        <begin position="78"/>
        <end position="90"/>
    </location>
</feature>
<evidence type="ECO:0000313" key="4">
    <source>
        <dbReference type="Proteomes" id="UP000612055"/>
    </source>
</evidence>
<dbReference type="GO" id="GO:0004674">
    <property type="term" value="F:protein serine/threonine kinase activity"/>
    <property type="evidence" value="ECO:0007669"/>
    <property type="project" value="TreeGrafter"/>
</dbReference>
<dbReference type="SUPFAM" id="SSF56112">
    <property type="entry name" value="Protein kinase-like (PK-like)"/>
    <property type="match status" value="2"/>
</dbReference>
<organism evidence="3 4">
    <name type="scientific">Edaphochlamys debaryana</name>
    <dbReference type="NCBI Taxonomy" id="47281"/>
    <lineage>
        <taxon>Eukaryota</taxon>
        <taxon>Viridiplantae</taxon>
        <taxon>Chlorophyta</taxon>
        <taxon>core chlorophytes</taxon>
        <taxon>Chlorophyceae</taxon>
        <taxon>CS clade</taxon>
        <taxon>Chlamydomonadales</taxon>
        <taxon>Chlamydomonadales incertae sedis</taxon>
        <taxon>Edaphochlamys</taxon>
    </lineage>
</organism>
<feature type="region of interest" description="Disordered" evidence="1">
    <location>
        <begin position="71"/>
        <end position="94"/>
    </location>
</feature>
<feature type="region of interest" description="Disordered" evidence="1">
    <location>
        <begin position="239"/>
        <end position="271"/>
    </location>
</feature>
<dbReference type="PANTHER" id="PTHR44329">
    <property type="entry name" value="SERINE/THREONINE-PROTEIN KINASE TNNI3K-RELATED"/>
    <property type="match status" value="1"/>
</dbReference>
<dbReference type="InterPro" id="IPR051681">
    <property type="entry name" value="Ser/Thr_Kinases-Pseudokinases"/>
</dbReference>
<evidence type="ECO:0000259" key="2">
    <source>
        <dbReference type="PROSITE" id="PS50011"/>
    </source>
</evidence>
<dbReference type="Gene3D" id="1.10.510.10">
    <property type="entry name" value="Transferase(Phosphotransferase) domain 1"/>
    <property type="match status" value="1"/>
</dbReference>
<accession>A0A836C0J7</accession>
<dbReference type="InterPro" id="IPR011009">
    <property type="entry name" value="Kinase-like_dom_sf"/>
</dbReference>
<dbReference type="AlphaFoldDB" id="A0A836C0J7"/>
<feature type="region of interest" description="Disordered" evidence="1">
    <location>
        <begin position="451"/>
        <end position="495"/>
    </location>
</feature>
<gene>
    <name evidence="3" type="ORF">HYH03_007311</name>
</gene>
<sequence length="1032" mass="105703">MVNWFESYASYGSALSAHGPVKQGYLFEVYRSSAHCLNIIDDQCVERYGSPLGCFYGLKSRVNTSQGSQDLWEALDSTPPPQAEAPPPPAAGSGVGGGGLISGGCNGGALPAGLIAGTVLGAVTAASIAGVVAWAALRARKDGSGTMELSSEESPAVVGAQEGPVEPSSGSCTAGVTGSPRGGPAAAFAQQVADCQVQAPAAHCKWSGVCMHDTVITLQTQCDPELVLGVKLGLPDDLDMAATSPRAAGPDSGGPTATHQQQQHHPDPCPAAVAGAIGDAVTLLPVVLGKGAFGKVYQGMWNGQRVAVKRLDLGLAATPARCDGAAGGGGGGEPAHRPAARAAMRRRAVRGVVGEGGAGVAAGKAAAATWGAAAGTAQADGELCTSTLGAEIGLVSGSLPSWLEMDPSVAQLLTFKSAAATHTGTSHSSLDGALLPSDAAPLSFATGPNAPTSLECSGAQKLATPGGQRDEAQKGAAWARRGDEPSRLSRSLRTAPAAAALEAGLDELAERAELQAEHKLEEGQDGGGGSSESVTAAAACDDHGAPSLPAVHAVGTHVARQPPMYPAEYCWLGSMSYSSSSDLSVGPSVSLPVVDVSALSQRLLEGPTTAHAALCPGPCEPARNQSRKHDNLPLGLHRGPPPPAAPRRFRGVGGTFRRAHAPHEPNDSLLSPASPQQPGSAGASPAGPEGADGGGDALSPRALRTAYGGQALVATAGRATRLEKLELADLAESLTPLVGVAWSGGAFVESTVGDAAATDNSRYYEEADDRGAMEANAQGVLEACPFKTFVAEVEVMGRLRHPNIIRLLAASLQPPHVCLVMELAETSLDRLLYGRGPGAALLLLDTVLHIGMQICSALAYLHPTVVHRDLKPANVLLINADSVAPIVKLADFGLSSLQNTVRFTTHAGVGTAAYMAPETLHPVGAAVTHHVDMYAVGIIMYEMLAGQRPWTGLTMVQIAVAVTLHNTRPPLHRVSAERCPRRLYHIISACWDADPLRRPAAAEMHKALLLQRQSMERSSVASAAAKPQGILM</sequence>
<comment type="caution">
    <text evidence="3">The sequence shown here is derived from an EMBL/GenBank/DDBJ whole genome shotgun (WGS) entry which is preliminary data.</text>
</comment>
<dbReference type="InterPro" id="IPR008271">
    <property type="entry name" value="Ser/Thr_kinase_AS"/>
</dbReference>
<feature type="region of interest" description="Disordered" evidence="1">
    <location>
        <begin position="610"/>
        <end position="701"/>
    </location>
</feature>
<proteinExistence type="predicted"/>
<name>A0A836C0J7_9CHLO</name>
<dbReference type="InterPro" id="IPR000719">
    <property type="entry name" value="Prot_kinase_dom"/>
</dbReference>
<dbReference type="PROSITE" id="PS00108">
    <property type="entry name" value="PROTEIN_KINASE_ST"/>
    <property type="match status" value="1"/>
</dbReference>
<evidence type="ECO:0000313" key="3">
    <source>
        <dbReference type="EMBL" id="KAG2494544.1"/>
    </source>
</evidence>
<dbReference type="SMART" id="SM00220">
    <property type="entry name" value="S_TKc"/>
    <property type="match status" value="1"/>
</dbReference>
<feature type="domain" description="Protein kinase" evidence="2">
    <location>
        <begin position="732"/>
        <end position="1008"/>
    </location>
</feature>
<dbReference type="Gene3D" id="3.30.200.20">
    <property type="entry name" value="Phosphorylase Kinase, domain 1"/>
    <property type="match status" value="1"/>
</dbReference>
<dbReference type="Proteomes" id="UP000612055">
    <property type="component" value="Unassembled WGS sequence"/>
</dbReference>